<protein>
    <submittedName>
        <fullName evidence="2">Flp pilus assembly protein CpaB</fullName>
    </submittedName>
</protein>
<sequence>MQLPNLDESRRALRRLVLRRRRLLSALLLGLAVLAGLRAVAPPPASTTTVVVAAHDLPAGAVVTEADLTTVALPDAAVPTGLASTTYAIGRSTTGPVRRGEPITTVRLVGESLLKGYSGLVAVPVRLPDSEVVGLVRVGDRIDLLATDPGTGDTREVGHHLLVIALPQNRPPAQQNQSQGRLIVVGATSAMSRDITSAGVTMYLTAVFSR</sequence>
<gene>
    <name evidence="2" type="ORF">BJ980_001601</name>
</gene>
<dbReference type="Proteomes" id="UP000540656">
    <property type="component" value="Unassembled WGS sequence"/>
</dbReference>
<dbReference type="EMBL" id="JACCAA010000001">
    <property type="protein sequence ID" value="NYG58678.1"/>
    <property type="molecule type" value="Genomic_DNA"/>
</dbReference>
<accession>A0A7Y9UNL2</accession>
<evidence type="ECO:0000259" key="1">
    <source>
        <dbReference type="SMART" id="SM00858"/>
    </source>
</evidence>
<dbReference type="Pfam" id="PF08666">
    <property type="entry name" value="SAF"/>
    <property type="match status" value="1"/>
</dbReference>
<proteinExistence type="predicted"/>
<dbReference type="AlphaFoldDB" id="A0A7Y9UNL2"/>
<feature type="domain" description="SAF" evidence="1">
    <location>
        <begin position="48"/>
        <end position="109"/>
    </location>
</feature>
<dbReference type="RefSeq" id="WP_179501816.1">
    <property type="nucleotide sequence ID" value="NZ_JACCAA010000001.1"/>
</dbReference>
<evidence type="ECO:0000313" key="3">
    <source>
        <dbReference type="Proteomes" id="UP000540656"/>
    </source>
</evidence>
<organism evidence="2 3">
    <name type="scientific">Nocardioides daedukensis</name>
    <dbReference type="NCBI Taxonomy" id="634462"/>
    <lineage>
        <taxon>Bacteria</taxon>
        <taxon>Bacillati</taxon>
        <taxon>Actinomycetota</taxon>
        <taxon>Actinomycetes</taxon>
        <taxon>Propionibacteriales</taxon>
        <taxon>Nocardioidaceae</taxon>
        <taxon>Nocardioides</taxon>
    </lineage>
</organism>
<name>A0A7Y9UNL2_9ACTN</name>
<dbReference type="SMART" id="SM00858">
    <property type="entry name" value="SAF"/>
    <property type="match status" value="1"/>
</dbReference>
<keyword evidence="3" id="KW-1185">Reference proteome</keyword>
<reference evidence="2 3" key="1">
    <citation type="submission" date="2020-07" db="EMBL/GenBank/DDBJ databases">
        <title>Sequencing the genomes of 1000 actinobacteria strains.</title>
        <authorList>
            <person name="Klenk H.-P."/>
        </authorList>
    </citation>
    <scope>NUCLEOTIDE SEQUENCE [LARGE SCALE GENOMIC DNA]</scope>
    <source>
        <strain evidence="2 3">DSM 23819</strain>
    </source>
</reference>
<comment type="caution">
    <text evidence="2">The sequence shown here is derived from an EMBL/GenBank/DDBJ whole genome shotgun (WGS) entry which is preliminary data.</text>
</comment>
<dbReference type="CDD" id="cd11614">
    <property type="entry name" value="SAF_CpaB_FlgA_like"/>
    <property type="match status" value="1"/>
</dbReference>
<dbReference type="InterPro" id="IPR013974">
    <property type="entry name" value="SAF"/>
</dbReference>
<evidence type="ECO:0000313" key="2">
    <source>
        <dbReference type="EMBL" id="NYG58678.1"/>
    </source>
</evidence>